<dbReference type="EMBL" id="JAUUTY010000002">
    <property type="protein sequence ID" value="KAK1677864.1"/>
    <property type="molecule type" value="Genomic_DNA"/>
</dbReference>
<dbReference type="InterPro" id="IPR043128">
    <property type="entry name" value="Rev_trsase/Diguanyl_cyclase"/>
</dbReference>
<feature type="region of interest" description="Disordered" evidence="1">
    <location>
        <begin position="366"/>
        <end position="416"/>
    </location>
</feature>
<feature type="region of interest" description="Disordered" evidence="1">
    <location>
        <begin position="1159"/>
        <end position="1183"/>
    </location>
</feature>
<dbReference type="CDD" id="cd00303">
    <property type="entry name" value="retropepsin_like"/>
    <property type="match status" value="1"/>
</dbReference>
<feature type="compositionally biased region" description="Basic and acidic residues" evidence="1">
    <location>
        <begin position="389"/>
        <end position="405"/>
    </location>
</feature>
<evidence type="ECO:0000313" key="4">
    <source>
        <dbReference type="Proteomes" id="UP001231189"/>
    </source>
</evidence>
<feature type="compositionally biased region" description="Basic and acidic residues" evidence="1">
    <location>
        <begin position="247"/>
        <end position="258"/>
    </location>
</feature>
<dbReference type="Pfam" id="PF03732">
    <property type="entry name" value="Retrotrans_gag"/>
    <property type="match status" value="1"/>
</dbReference>
<dbReference type="InterPro" id="IPR043502">
    <property type="entry name" value="DNA/RNA_pol_sf"/>
</dbReference>
<sequence length="1304" mass="147230">MDKGKQIETGLVDFVPHPPSRLDAYTYLEEPMEMTFGRFHFRVGKEGTYRLEIPTFSRFSVEHTESSSSASSVESGDEGTSSPRFISTKASEKLTKIFSGMSFDSSTDSYISSDFENVDSFDFIDKSITIGKVFTNLYDGVTESSKAQNSKYHQIYAIGEASRDQEEASEAFDDLGNPYIDPSDLRRGLGNKYVGPTPRTRVQLPQAAWDRAARAMDGSEPMATIATIEELQAYQYRLARAGRELEKQTADLNRRKEAASASSRRRADLSRHSGTSGDSHREARNRVRSRLQNIPEAERGNLVQNLDMSFMSIDTRGNIIPKTPEARYMATQAFILASRPPPGDPREALYNMAMAGVGAMGTAFASTPPEGSARQNSPRPAVAAAVPERTGEARNAETQARVDRARQHRREHRHSPDIAEEDMCGLPCFTRRVRKTRVPSGFKLPDNFKKFDGLQDPEDWLVDYLETVKLIGGTRATAMQSIQVHLSGAARSWIKKLHVGSIDSWTDFEDIFIKNFRSTCKKPATLEELRNPPGKFPPGGEIDAIVTVIELDIIAITIIIISTIITAISSAAPRHRRSNLGIAMDEVRKKLFSLSLSGKAAHWYKLLDNGDSLEWNDIVPRFYSKFYPPNKTLLDTSCSGSFTRNKEEFKRDLLDRIQENTEGWENDKDRESVAANLYKAFASHYELPKRNFDKYHEPYKDKIDSSINKCVVVETADHVIPEAYIEKTPFPAKMKEYSVINSAVHKSEKKPIEPEEQIKVEPAVAIIKDLVTENVEDGHIIFCEDASNIVSHPNKPKQASVPMLSVRIGDHCYYGLCDIGASVSAIPYELYTEIMHEIDSCELEDIDVVIQLANRETISPIGIVRDVEVLCGKIKYPADFLVLGSAASDYCPIIFGRPFLNTCGAIIDCKKEKILTKFAGESYEFNFSKFTKTPYKADLPSNDLKMEQCASIVLVPNNPLQQHLENSESEVFRKERDELEEIFLRQPILKHDLPVEDLGTTPPPKEDPVFDLKPLPDNLKYAHIDDKKIYPLLLVLSFQRLRKKGYRMCIDFRKVNKRCEETNLVLNWEKCHFMVNEGIVLGHKISERGIEVDRAKVEAIEKMPYPRDVKDRKGADNPVADNLSRLENIAYDPVPVNDSFPNEQLAVIKFRSAMVSKNKGKGLSEEEVKEVPSRQEQQAGGSKQILVGSVDTRRSFSHNLQGPLPPALSLDSFPMMEEVLRITDEFCDQYRALRREVEILQEENCRLRRMIEYHSIRITRSSSPTSDNNESLRILVQNCQAEKLKMKELIKKRGRSSSPPSPQE</sequence>
<feature type="region of interest" description="Disordered" evidence="1">
    <location>
        <begin position="247"/>
        <end position="298"/>
    </location>
</feature>
<feature type="domain" description="Retrotransposon gag" evidence="2">
    <location>
        <begin position="482"/>
        <end position="531"/>
    </location>
</feature>
<gene>
    <name evidence="3" type="ORF">QYE76_038712</name>
</gene>
<dbReference type="Proteomes" id="UP001231189">
    <property type="component" value="Unassembled WGS sequence"/>
</dbReference>
<keyword evidence="4" id="KW-1185">Reference proteome</keyword>
<dbReference type="SUPFAM" id="SSF56672">
    <property type="entry name" value="DNA/RNA polymerases"/>
    <property type="match status" value="1"/>
</dbReference>
<dbReference type="InterPro" id="IPR021109">
    <property type="entry name" value="Peptidase_aspartic_dom_sf"/>
</dbReference>
<dbReference type="Gene3D" id="3.30.70.270">
    <property type="match status" value="1"/>
</dbReference>
<reference evidence="3" key="1">
    <citation type="submission" date="2023-07" db="EMBL/GenBank/DDBJ databases">
        <title>A chromosome-level genome assembly of Lolium multiflorum.</title>
        <authorList>
            <person name="Chen Y."/>
            <person name="Copetti D."/>
            <person name="Kolliker R."/>
            <person name="Studer B."/>
        </authorList>
    </citation>
    <scope>NUCLEOTIDE SEQUENCE</scope>
    <source>
        <strain evidence="3">02402/16</strain>
        <tissue evidence="3">Leaf</tissue>
    </source>
</reference>
<proteinExistence type="predicted"/>
<feature type="compositionally biased region" description="Basic and acidic residues" evidence="1">
    <location>
        <begin position="1162"/>
        <end position="1173"/>
    </location>
</feature>
<protein>
    <recommendedName>
        <fullName evidence="2">Retrotransposon gag domain-containing protein</fullName>
    </recommendedName>
</protein>
<dbReference type="InterPro" id="IPR005162">
    <property type="entry name" value="Retrotrans_gag_dom"/>
</dbReference>
<comment type="caution">
    <text evidence="3">The sequence shown here is derived from an EMBL/GenBank/DDBJ whole genome shotgun (WGS) entry which is preliminary data.</text>
</comment>
<evidence type="ECO:0000313" key="3">
    <source>
        <dbReference type="EMBL" id="KAK1677864.1"/>
    </source>
</evidence>
<dbReference type="PANTHER" id="PTHR33067">
    <property type="entry name" value="RNA-DIRECTED DNA POLYMERASE-RELATED"/>
    <property type="match status" value="1"/>
</dbReference>
<accession>A0AAD8T9R3</accession>
<evidence type="ECO:0000256" key="1">
    <source>
        <dbReference type="SAM" id="MobiDB-lite"/>
    </source>
</evidence>
<dbReference type="PANTHER" id="PTHR33067:SF9">
    <property type="entry name" value="RNA-DIRECTED DNA POLYMERASE"/>
    <property type="match status" value="1"/>
</dbReference>
<dbReference type="SUPFAM" id="SSF50630">
    <property type="entry name" value="Acid proteases"/>
    <property type="match status" value="1"/>
</dbReference>
<organism evidence="3 4">
    <name type="scientific">Lolium multiflorum</name>
    <name type="common">Italian ryegrass</name>
    <name type="synonym">Lolium perenne subsp. multiflorum</name>
    <dbReference type="NCBI Taxonomy" id="4521"/>
    <lineage>
        <taxon>Eukaryota</taxon>
        <taxon>Viridiplantae</taxon>
        <taxon>Streptophyta</taxon>
        <taxon>Embryophyta</taxon>
        <taxon>Tracheophyta</taxon>
        <taxon>Spermatophyta</taxon>
        <taxon>Magnoliopsida</taxon>
        <taxon>Liliopsida</taxon>
        <taxon>Poales</taxon>
        <taxon>Poaceae</taxon>
        <taxon>BOP clade</taxon>
        <taxon>Pooideae</taxon>
        <taxon>Poodae</taxon>
        <taxon>Poeae</taxon>
        <taxon>Poeae Chloroplast Group 2 (Poeae type)</taxon>
        <taxon>Loliodinae</taxon>
        <taxon>Loliinae</taxon>
        <taxon>Lolium</taxon>
    </lineage>
</organism>
<feature type="region of interest" description="Disordered" evidence="1">
    <location>
        <begin position="67"/>
        <end position="86"/>
    </location>
</feature>
<evidence type="ECO:0000259" key="2">
    <source>
        <dbReference type="Pfam" id="PF03732"/>
    </source>
</evidence>
<name>A0AAD8T9R3_LOLMU</name>
<dbReference type="Gene3D" id="2.40.70.10">
    <property type="entry name" value="Acid Proteases"/>
    <property type="match status" value="1"/>
</dbReference>